<accession>A0A142BMU1</accession>
<dbReference type="EMBL" id="KT359373">
    <property type="protein sequence ID" value="AMP34399.1"/>
    <property type="molecule type" value="Genomic_DNA"/>
</dbReference>
<organism evidence="1">
    <name type="scientific">Staphylococcus haemolyticus</name>
    <dbReference type="NCBI Taxonomy" id="1283"/>
    <lineage>
        <taxon>Bacteria</taxon>
        <taxon>Bacillati</taxon>
        <taxon>Bacillota</taxon>
        <taxon>Bacilli</taxon>
        <taxon>Bacillales</taxon>
        <taxon>Staphylococcaceae</taxon>
        <taxon>Staphylococcus</taxon>
    </lineage>
</organism>
<proteinExistence type="predicted"/>
<evidence type="ECO:0000313" key="1">
    <source>
        <dbReference type="EMBL" id="AMP34399.1"/>
    </source>
</evidence>
<reference evidence="1" key="1">
    <citation type="submission" date="2015-08" db="EMBL/GenBank/DDBJ databases">
        <title>Plasmid BNF01.</title>
        <authorList>
            <person name="Munoz C.M."/>
            <person name="Vasquez C.C."/>
        </authorList>
    </citation>
    <scope>NUCLEOTIDE SEQUENCE</scope>
    <source>
        <plasmid evidence="1">pBNF01A</plasmid>
    </source>
</reference>
<geneLocation type="plasmid" evidence="1">
    <name>pBNF01A</name>
</geneLocation>
<sequence length="44" mass="5313">MIHYNEHKIKVIRNYLGLIIQKQIIKTSKSKQKYGQKELKQNTK</sequence>
<dbReference type="AlphaFoldDB" id="A0A142BMU1"/>
<name>A0A142BMU1_STAHA</name>
<protein>
    <submittedName>
        <fullName evidence="1">Uncharacterized protein</fullName>
    </submittedName>
</protein>
<keyword evidence="1" id="KW-0614">Plasmid</keyword>